<keyword evidence="8" id="KW-0136">Cellulose degradation</keyword>
<keyword evidence="3 8" id="KW-0964">Secreted</keyword>
<feature type="signal peptide" evidence="9">
    <location>
        <begin position="1"/>
        <end position="18"/>
    </location>
</feature>
<dbReference type="AlphaFoldDB" id="A0A2T3AZL5"/>
<dbReference type="InterPro" id="IPR001002">
    <property type="entry name" value="Chitin-bd_1"/>
</dbReference>
<name>A0A2T3AZL5_AMORE</name>
<evidence type="ECO:0000313" key="12">
    <source>
        <dbReference type="Proteomes" id="UP000241818"/>
    </source>
</evidence>
<comment type="caution">
    <text evidence="7">Lacks conserved residue(s) required for the propagation of feature annotation.</text>
</comment>
<accession>A0A2T3AZL5</accession>
<dbReference type="InterPro" id="IPR036861">
    <property type="entry name" value="Endochitinase-like_sf"/>
</dbReference>
<comment type="subcellular location">
    <subcellularLocation>
        <location evidence="2 8">Secreted</location>
    </subcellularLocation>
</comment>
<comment type="function">
    <text evidence="8">Lytic polysaccharide monooxygenase (LMPO) that depolymerizes crystalline and amorphous polysaccharides via the oxidation of scissile alpha- or beta-(1-4)-glycosidic bonds, yielding C1 and/or C4 oxidation products. Catalysis by LPMOs requires the reduction of the active-site copper from Cu(II) to Cu(I) by a reducing agent and H(2)O(2) or O(2) as a cosubstrate.</text>
</comment>
<dbReference type="CDD" id="cd11618">
    <property type="entry name" value="ChtBD1_1"/>
    <property type="match status" value="1"/>
</dbReference>
<evidence type="ECO:0000256" key="7">
    <source>
        <dbReference type="PROSITE-ProRule" id="PRU00261"/>
    </source>
</evidence>
<sequence length="477" mass="51370">MKLFVFAVALAILQAVAAHTVFTTLFMNDVDQGDGTCVRMPMTPSNATFPVNDLESSAMACGYDGTAGVPRVCSANRASQLTFQFREYADNSYPGALDPSHKGPCAVYMKSVQSAIDDPAVGAGWFKIWDEGYDSKSSKWCTEKLIANDGYLSVDIPDDLAGGYYLVRPELLALHQADKTPPNPQFYVGCAQIFLNSTGAAHPAQTVSIPGYVNINDPSVLFNIYTPKWPYPMPGPTPYVGGSSPAIKIKAALRPQTQSEGLLPGNAILTNANWWGVELDPYTTATGCWNASAACYAQCKTCYDTAPPTGSQNCRIWEAKCDGIQNACSAGNLTGPPLTRTELVLPLPTIIYSTEHTTLPEPEPTHLTTGTVSDNPATSFSQIIVSMPTTTTSSAKLPMPTQMSRDGKCGLLAEGTWTCLGSFFGDCCSAHGWCGLNDLYCGMGCQSRFGSCANVIPSHKLKHRHQHRHGHLHHHQL</sequence>
<dbReference type="OrthoDB" id="5985073at2759"/>
<comment type="catalytic activity">
    <reaction evidence="8">
        <text>[(1-&gt;4)-beta-D-glucosyl]n+m + reduced acceptor + O2 = 4-dehydro-beta-D-glucosyl-[(1-&gt;4)-beta-D-glucosyl]n-1 + [(1-&gt;4)-beta-D-glucosyl]m + acceptor + H2O.</text>
        <dbReference type="EC" id="1.14.99.56"/>
    </reaction>
</comment>
<dbReference type="Pfam" id="PF00187">
    <property type="entry name" value="Chitin_bind_1"/>
    <property type="match status" value="1"/>
</dbReference>
<dbReference type="Pfam" id="PF03443">
    <property type="entry name" value="AA9"/>
    <property type="match status" value="1"/>
</dbReference>
<dbReference type="GO" id="GO:0030245">
    <property type="term" value="P:cellulose catabolic process"/>
    <property type="evidence" value="ECO:0007669"/>
    <property type="project" value="UniProtKB-UniRule"/>
</dbReference>
<keyword evidence="4 7" id="KW-0147">Chitin-binding</keyword>
<evidence type="ECO:0000256" key="6">
    <source>
        <dbReference type="ARBA" id="ARBA00023180"/>
    </source>
</evidence>
<dbReference type="GO" id="GO:0030248">
    <property type="term" value="F:cellulose binding"/>
    <property type="evidence" value="ECO:0007669"/>
    <property type="project" value="UniProtKB-UniRule"/>
</dbReference>
<reference evidence="11 12" key="1">
    <citation type="journal article" date="2018" name="New Phytol.">
        <title>Comparative genomics and transcriptomics depict ericoid mycorrhizal fungi as versatile saprotrophs and plant mutualists.</title>
        <authorList>
            <person name="Martino E."/>
            <person name="Morin E."/>
            <person name="Grelet G.A."/>
            <person name="Kuo A."/>
            <person name="Kohler A."/>
            <person name="Daghino S."/>
            <person name="Barry K.W."/>
            <person name="Cichocki N."/>
            <person name="Clum A."/>
            <person name="Dockter R.B."/>
            <person name="Hainaut M."/>
            <person name="Kuo R.C."/>
            <person name="LaButti K."/>
            <person name="Lindahl B.D."/>
            <person name="Lindquist E.A."/>
            <person name="Lipzen A."/>
            <person name="Khouja H.R."/>
            <person name="Magnuson J."/>
            <person name="Murat C."/>
            <person name="Ohm R.A."/>
            <person name="Singer S.W."/>
            <person name="Spatafora J.W."/>
            <person name="Wang M."/>
            <person name="Veneault-Fourrey C."/>
            <person name="Henrissat B."/>
            <person name="Grigoriev I.V."/>
            <person name="Martin F.M."/>
            <person name="Perotto S."/>
        </authorList>
    </citation>
    <scope>NUCLEOTIDE SEQUENCE [LARGE SCALE GENOMIC DNA]</scope>
    <source>
        <strain evidence="11 12">ATCC 22711</strain>
    </source>
</reference>
<dbReference type="GO" id="GO:0008810">
    <property type="term" value="F:cellulase activity"/>
    <property type="evidence" value="ECO:0007669"/>
    <property type="project" value="UniProtKB-UniRule"/>
</dbReference>
<dbReference type="PROSITE" id="PS50941">
    <property type="entry name" value="CHIT_BIND_I_2"/>
    <property type="match status" value="1"/>
</dbReference>
<dbReference type="GO" id="GO:0005576">
    <property type="term" value="C:extracellular region"/>
    <property type="evidence" value="ECO:0007669"/>
    <property type="project" value="UniProtKB-SubCell"/>
</dbReference>
<dbReference type="EC" id="1.14.99.56" evidence="8"/>
<dbReference type="InterPro" id="IPR005103">
    <property type="entry name" value="AA9_LPMO"/>
</dbReference>
<evidence type="ECO:0000256" key="1">
    <source>
        <dbReference type="ARBA" id="ARBA00001973"/>
    </source>
</evidence>
<dbReference type="Gene3D" id="3.30.60.10">
    <property type="entry name" value="Endochitinase-like"/>
    <property type="match status" value="1"/>
</dbReference>
<dbReference type="SUPFAM" id="SSF57016">
    <property type="entry name" value="Plant lectins/antimicrobial peptides"/>
    <property type="match status" value="1"/>
</dbReference>
<keyword evidence="8" id="KW-0624">Polysaccharide degradation</keyword>
<keyword evidence="6" id="KW-0325">Glycoprotein</keyword>
<evidence type="ECO:0000256" key="2">
    <source>
        <dbReference type="ARBA" id="ARBA00004613"/>
    </source>
</evidence>
<organism evidence="11 12">
    <name type="scientific">Amorphotheca resinae ATCC 22711</name>
    <dbReference type="NCBI Taxonomy" id="857342"/>
    <lineage>
        <taxon>Eukaryota</taxon>
        <taxon>Fungi</taxon>
        <taxon>Dikarya</taxon>
        <taxon>Ascomycota</taxon>
        <taxon>Pezizomycotina</taxon>
        <taxon>Leotiomycetes</taxon>
        <taxon>Helotiales</taxon>
        <taxon>Amorphothecaceae</taxon>
        <taxon>Amorphotheca</taxon>
    </lineage>
</organism>
<evidence type="ECO:0000256" key="9">
    <source>
        <dbReference type="SAM" id="SignalP"/>
    </source>
</evidence>
<dbReference type="InParanoid" id="A0A2T3AZL5"/>
<dbReference type="InterPro" id="IPR049892">
    <property type="entry name" value="AA9"/>
</dbReference>
<feature type="chain" id="PRO_5015718606" description="AA9 family lytic polysaccharide monooxygenase" evidence="9">
    <location>
        <begin position="19"/>
        <end position="477"/>
    </location>
</feature>
<dbReference type="GeneID" id="36570762"/>
<protein>
    <recommendedName>
        <fullName evidence="8">AA9 family lytic polysaccharide monooxygenase</fullName>
        <ecNumber evidence="8">1.14.99.56</ecNumber>
    </recommendedName>
    <alternativeName>
        <fullName evidence="8">Endo-beta-1,4-glucanase</fullName>
    </alternativeName>
    <alternativeName>
        <fullName evidence="8">Glycosyl hydrolase 61 family protein</fullName>
    </alternativeName>
</protein>
<keyword evidence="8" id="KW-0119">Carbohydrate metabolism</keyword>
<dbReference type="STRING" id="857342.A0A2T3AZL5"/>
<dbReference type="PANTHER" id="PTHR33353:SF32">
    <property type="entry name" value="ENDO-BETA-1,4-GLUCANASE D"/>
    <property type="match status" value="1"/>
</dbReference>
<keyword evidence="5 7" id="KW-1015">Disulfide bond</keyword>
<evidence type="ECO:0000313" key="11">
    <source>
        <dbReference type="EMBL" id="PSS16594.1"/>
    </source>
</evidence>
<feature type="disulfide bond" evidence="7">
    <location>
        <begin position="427"/>
        <end position="441"/>
    </location>
</feature>
<comment type="cofactor">
    <cofactor evidence="1">
        <name>Cu(2+)</name>
        <dbReference type="ChEBI" id="CHEBI:29036"/>
    </cofactor>
</comment>
<dbReference type="RefSeq" id="XP_024720102.1">
    <property type="nucleotide sequence ID" value="XM_024862681.1"/>
</dbReference>
<keyword evidence="12" id="KW-1185">Reference proteome</keyword>
<evidence type="ECO:0000259" key="10">
    <source>
        <dbReference type="PROSITE" id="PS50941"/>
    </source>
</evidence>
<dbReference type="Proteomes" id="UP000241818">
    <property type="component" value="Unassembled WGS sequence"/>
</dbReference>
<feature type="domain" description="Chitin-binding type-1" evidence="10">
    <location>
        <begin position="406"/>
        <end position="454"/>
    </location>
</feature>
<dbReference type="EMBL" id="KZ679012">
    <property type="protein sequence ID" value="PSS16594.1"/>
    <property type="molecule type" value="Genomic_DNA"/>
</dbReference>
<proteinExistence type="predicted"/>
<gene>
    <name evidence="11" type="ORF">M430DRAFT_140774</name>
</gene>
<evidence type="ECO:0000256" key="8">
    <source>
        <dbReference type="RuleBase" id="RU368122"/>
    </source>
</evidence>
<dbReference type="CDD" id="cd21175">
    <property type="entry name" value="LPMO_AA9"/>
    <property type="match status" value="1"/>
</dbReference>
<keyword evidence="9" id="KW-0732">Signal</keyword>
<evidence type="ECO:0000256" key="3">
    <source>
        <dbReference type="ARBA" id="ARBA00022525"/>
    </source>
</evidence>
<comment type="domain">
    <text evidence="8">Has a modular structure: an endo-beta-1,4-glucanase catalytic module at the N-terminus, a linker rich in serines and threonines, and a C-terminal carbohydrate-binding module (CBM).</text>
</comment>
<evidence type="ECO:0000256" key="5">
    <source>
        <dbReference type="ARBA" id="ARBA00023157"/>
    </source>
</evidence>
<dbReference type="Gene3D" id="2.70.50.70">
    <property type="match status" value="1"/>
</dbReference>
<dbReference type="PANTHER" id="PTHR33353">
    <property type="entry name" value="PUTATIVE (AFU_ORTHOLOGUE AFUA_1G12560)-RELATED"/>
    <property type="match status" value="1"/>
</dbReference>
<evidence type="ECO:0000256" key="4">
    <source>
        <dbReference type="ARBA" id="ARBA00022669"/>
    </source>
</evidence>
<dbReference type="GO" id="GO:0008061">
    <property type="term" value="F:chitin binding"/>
    <property type="evidence" value="ECO:0007669"/>
    <property type="project" value="UniProtKB-UniRule"/>
</dbReference>